<dbReference type="SMART" id="SM00448">
    <property type="entry name" value="REC"/>
    <property type="match status" value="1"/>
</dbReference>
<keyword evidence="1 5" id="KW-0597">Phosphoprotein</keyword>
<feature type="region of interest" description="Disordered" evidence="6">
    <location>
        <begin position="1"/>
        <end position="44"/>
    </location>
</feature>
<evidence type="ECO:0000313" key="9">
    <source>
        <dbReference type="EMBL" id="GAA1500740.1"/>
    </source>
</evidence>
<dbReference type="Proteomes" id="UP001501470">
    <property type="component" value="Unassembled WGS sequence"/>
</dbReference>
<dbReference type="Pfam" id="PF00196">
    <property type="entry name" value="GerE"/>
    <property type="match status" value="1"/>
</dbReference>
<gene>
    <name evidence="9" type="ORF">GCM10009827_007380</name>
</gene>
<organism evidence="9 10">
    <name type="scientific">Dactylosporangium maewongense</name>
    <dbReference type="NCBI Taxonomy" id="634393"/>
    <lineage>
        <taxon>Bacteria</taxon>
        <taxon>Bacillati</taxon>
        <taxon>Actinomycetota</taxon>
        <taxon>Actinomycetes</taxon>
        <taxon>Micromonosporales</taxon>
        <taxon>Micromonosporaceae</taxon>
        <taxon>Dactylosporangium</taxon>
    </lineage>
</organism>
<protein>
    <submittedName>
        <fullName evidence="9">Response regulator transcription factor</fullName>
    </submittedName>
</protein>
<dbReference type="CDD" id="cd06170">
    <property type="entry name" value="LuxR_C_like"/>
    <property type="match status" value="1"/>
</dbReference>
<comment type="caution">
    <text evidence="9">The sequence shown here is derived from an EMBL/GenBank/DDBJ whole genome shotgun (WGS) entry which is preliminary data.</text>
</comment>
<dbReference type="InterPro" id="IPR039420">
    <property type="entry name" value="WalR-like"/>
</dbReference>
<evidence type="ECO:0000256" key="1">
    <source>
        <dbReference type="ARBA" id="ARBA00022553"/>
    </source>
</evidence>
<proteinExistence type="predicted"/>
<feature type="domain" description="Response regulatory" evidence="8">
    <location>
        <begin position="45"/>
        <end position="161"/>
    </location>
</feature>
<evidence type="ECO:0000256" key="2">
    <source>
        <dbReference type="ARBA" id="ARBA00023015"/>
    </source>
</evidence>
<dbReference type="SUPFAM" id="SSF52172">
    <property type="entry name" value="CheY-like"/>
    <property type="match status" value="1"/>
</dbReference>
<evidence type="ECO:0000256" key="6">
    <source>
        <dbReference type="SAM" id="MobiDB-lite"/>
    </source>
</evidence>
<dbReference type="PROSITE" id="PS50043">
    <property type="entry name" value="HTH_LUXR_2"/>
    <property type="match status" value="1"/>
</dbReference>
<dbReference type="InterPro" id="IPR001789">
    <property type="entry name" value="Sig_transdc_resp-reg_receiver"/>
</dbReference>
<dbReference type="Gene3D" id="3.40.50.2300">
    <property type="match status" value="1"/>
</dbReference>
<keyword evidence="3" id="KW-0238">DNA-binding</keyword>
<evidence type="ECO:0000256" key="5">
    <source>
        <dbReference type="PROSITE-ProRule" id="PRU00169"/>
    </source>
</evidence>
<dbReference type="InterPro" id="IPR011006">
    <property type="entry name" value="CheY-like_superfamily"/>
</dbReference>
<dbReference type="PROSITE" id="PS50110">
    <property type="entry name" value="RESPONSE_REGULATORY"/>
    <property type="match status" value="1"/>
</dbReference>
<evidence type="ECO:0000259" key="7">
    <source>
        <dbReference type="PROSITE" id="PS50043"/>
    </source>
</evidence>
<keyword evidence="2" id="KW-0805">Transcription regulation</keyword>
<feature type="domain" description="HTH luxR-type" evidence="7">
    <location>
        <begin position="191"/>
        <end position="256"/>
    </location>
</feature>
<sequence length="262" mass="27653">MPEQPGRAEQPSGTEQPSGSEQPSGAEQPRGGQPGEAGRGERPIRLAIVDDDPLVRAGLRILMGGSPDIEVVAEAGDGAEAVNVAGAHWPDVMLMDIRMPRVDGLVATQRIRGRVGAPQVVVLTTFDADEYVLEALRGGASGFLLKDTPPREIIEAVRTVAGGGAILSPTVIRRLIDHVADPHAGPRRDRARARLAGLTEREREVAAALGRGLTNAEIGAELGMSVPTAKGHVSRLLSKLELNNRVQVALLVHDAEIMPFGT</sequence>
<dbReference type="Pfam" id="PF00072">
    <property type="entry name" value="Response_reg"/>
    <property type="match status" value="1"/>
</dbReference>
<dbReference type="PANTHER" id="PTHR43214">
    <property type="entry name" value="TWO-COMPONENT RESPONSE REGULATOR"/>
    <property type="match status" value="1"/>
</dbReference>
<keyword evidence="10" id="KW-1185">Reference proteome</keyword>
<evidence type="ECO:0000313" key="10">
    <source>
        <dbReference type="Proteomes" id="UP001501470"/>
    </source>
</evidence>
<dbReference type="EMBL" id="BAAAQD010000001">
    <property type="protein sequence ID" value="GAA1500740.1"/>
    <property type="molecule type" value="Genomic_DNA"/>
</dbReference>
<evidence type="ECO:0000259" key="8">
    <source>
        <dbReference type="PROSITE" id="PS50110"/>
    </source>
</evidence>
<feature type="modified residue" description="4-aspartylphosphate" evidence="5">
    <location>
        <position position="96"/>
    </location>
</feature>
<dbReference type="CDD" id="cd17535">
    <property type="entry name" value="REC_NarL-like"/>
    <property type="match status" value="1"/>
</dbReference>
<dbReference type="PANTHER" id="PTHR43214:SF24">
    <property type="entry name" value="TRANSCRIPTIONAL REGULATORY PROTEIN NARL-RELATED"/>
    <property type="match status" value="1"/>
</dbReference>
<dbReference type="SUPFAM" id="SSF46894">
    <property type="entry name" value="C-terminal effector domain of the bipartite response regulators"/>
    <property type="match status" value="1"/>
</dbReference>
<name>A0ABN1ZLF8_9ACTN</name>
<accession>A0ABN1ZLF8</accession>
<dbReference type="RefSeq" id="WP_425552113.1">
    <property type="nucleotide sequence ID" value="NZ_BAAAQD010000001.1"/>
</dbReference>
<evidence type="ECO:0000256" key="3">
    <source>
        <dbReference type="ARBA" id="ARBA00023125"/>
    </source>
</evidence>
<dbReference type="InterPro" id="IPR058245">
    <property type="entry name" value="NreC/VraR/RcsB-like_REC"/>
</dbReference>
<feature type="compositionally biased region" description="Polar residues" evidence="6">
    <location>
        <begin position="11"/>
        <end position="25"/>
    </location>
</feature>
<dbReference type="PRINTS" id="PR00038">
    <property type="entry name" value="HTHLUXR"/>
</dbReference>
<dbReference type="InterPro" id="IPR016032">
    <property type="entry name" value="Sig_transdc_resp-reg_C-effctor"/>
</dbReference>
<reference evidence="9 10" key="1">
    <citation type="journal article" date="2019" name="Int. J. Syst. Evol. Microbiol.">
        <title>The Global Catalogue of Microorganisms (GCM) 10K type strain sequencing project: providing services to taxonomists for standard genome sequencing and annotation.</title>
        <authorList>
            <consortium name="The Broad Institute Genomics Platform"/>
            <consortium name="The Broad Institute Genome Sequencing Center for Infectious Disease"/>
            <person name="Wu L."/>
            <person name="Ma J."/>
        </authorList>
    </citation>
    <scope>NUCLEOTIDE SEQUENCE [LARGE SCALE GENOMIC DNA]</scope>
    <source>
        <strain evidence="9 10">JCM 15933</strain>
    </source>
</reference>
<dbReference type="InterPro" id="IPR000792">
    <property type="entry name" value="Tscrpt_reg_LuxR_C"/>
</dbReference>
<keyword evidence="4" id="KW-0804">Transcription</keyword>
<evidence type="ECO:0000256" key="4">
    <source>
        <dbReference type="ARBA" id="ARBA00023163"/>
    </source>
</evidence>
<dbReference type="SMART" id="SM00421">
    <property type="entry name" value="HTH_LUXR"/>
    <property type="match status" value="1"/>
</dbReference>